<proteinExistence type="predicted"/>
<feature type="compositionally biased region" description="Gly residues" evidence="1">
    <location>
        <begin position="78"/>
        <end position="89"/>
    </location>
</feature>
<feature type="compositionally biased region" description="Basic and acidic residues" evidence="1">
    <location>
        <begin position="96"/>
        <end position="107"/>
    </location>
</feature>
<evidence type="ECO:0000256" key="1">
    <source>
        <dbReference type="SAM" id="MobiDB-lite"/>
    </source>
</evidence>
<feature type="region of interest" description="Disordered" evidence="1">
    <location>
        <begin position="70"/>
        <end position="149"/>
    </location>
</feature>
<dbReference type="EMBL" id="PGCJ01000090">
    <property type="protein sequence ID" value="PLW50389.1"/>
    <property type="molecule type" value="Genomic_DNA"/>
</dbReference>
<comment type="caution">
    <text evidence="2">The sequence shown here is derived from an EMBL/GenBank/DDBJ whole genome shotgun (WGS) entry which is preliminary data.</text>
</comment>
<keyword evidence="3" id="KW-1185">Reference proteome</keyword>
<dbReference type="STRING" id="200324.A0A2N5VK78"/>
<dbReference type="Proteomes" id="UP000235388">
    <property type="component" value="Unassembled WGS sequence"/>
</dbReference>
<organism evidence="2 3">
    <name type="scientific">Puccinia coronata f. sp. avenae</name>
    <dbReference type="NCBI Taxonomy" id="200324"/>
    <lineage>
        <taxon>Eukaryota</taxon>
        <taxon>Fungi</taxon>
        <taxon>Dikarya</taxon>
        <taxon>Basidiomycota</taxon>
        <taxon>Pucciniomycotina</taxon>
        <taxon>Pucciniomycetes</taxon>
        <taxon>Pucciniales</taxon>
        <taxon>Pucciniaceae</taxon>
        <taxon>Puccinia</taxon>
    </lineage>
</organism>
<feature type="compositionally biased region" description="Basic and acidic residues" evidence="1">
    <location>
        <begin position="116"/>
        <end position="127"/>
    </location>
</feature>
<dbReference type="AlphaFoldDB" id="A0A2N5VK78"/>
<name>A0A2N5VK78_9BASI</name>
<evidence type="ECO:0000313" key="2">
    <source>
        <dbReference type="EMBL" id="PLW50389.1"/>
    </source>
</evidence>
<accession>A0A2N5VK78</accession>
<dbReference type="OrthoDB" id="342064at2759"/>
<sequence>MYPPYGPGPTYPPPMGGPSPMYPNGSMMGGHGNGGSPHVYGGGPFYMGNMGPGPNYPPAFQAHHQVYSSLPAIPPPAHGGGIGGGGGRAPNGNSRRLGDRISRHYADDNGLPAAPHDFKRTRRDDLGRSLNGAPASAAPSPLLVPSDPRSKTVLTYNDLDTPAGDEVVLNY</sequence>
<evidence type="ECO:0000313" key="3">
    <source>
        <dbReference type="Proteomes" id="UP000235388"/>
    </source>
</evidence>
<feature type="compositionally biased region" description="Low complexity" evidence="1">
    <location>
        <begin position="129"/>
        <end position="146"/>
    </location>
</feature>
<protein>
    <submittedName>
        <fullName evidence="2">Uncharacterized protein</fullName>
    </submittedName>
</protein>
<gene>
    <name evidence="2" type="ORF">PCANC_07592</name>
</gene>
<reference evidence="2 3" key="1">
    <citation type="submission" date="2017-11" db="EMBL/GenBank/DDBJ databases">
        <title>De novo assembly and phasing of dikaryotic genomes from two isolates of Puccinia coronata f. sp. avenae, the causal agent of oat crown rust.</title>
        <authorList>
            <person name="Miller M.E."/>
            <person name="Zhang Y."/>
            <person name="Omidvar V."/>
            <person name="Sperschneider J."/>
            <person name="Schwessinger B."/>
            <person name="Raley C."/>
            <person name="Palmer J.M."/>
            <person name="Garnica D."/>
            <person name="Upadhyaya N."/>
            <person name="Rathjen J."/>
            <person name="Taylor J.M."/>
            <person name="Park R.F."/>
            <person name="Dodds P.N."/>
            <person name="Hirsch C.D."/>
            <person name="Kianian S.F."/>
            <person name="Figueroa M."/>
        </authorList>
    </citation>
    <scope>NUCLEOTIDE SEQUENCE [LARGE SCALE GENOMIC DNA]</scope>
    <source>
        <strain evidence="2">12NC29</strain>
    </source>
</reference>